<dbReference type="CDD" id="cd01949">
    <property type="entry name" value="GGDEF"/>
    <property type="match status" value="1"/>
</dbReference>
<dbReference type="SUPFAM" id="SSF55073">
    <property type="entry name" value="Nucleotide cyclase"/>
    <property type="match status" value="1"/>
</dbReference>
<feature type="transmembrane region" description="Helical" evidence="1">
    <location>
        <begin position="20"/>
        <end position="37"/>
    </location>
</feature>
<sequence length="585" mass="61027">MTSVPARDGTVRVLVRTTAYLYAVGGAGAALMSVDVMRQEAPRGVLLLAVALGALLLAPLLIALGTRLPRWALSLAVALATLALAAGTFLAPDPVVGVASAAMTVLVSVDAMLFFGWREAWAHVVAATALQITALVLVHDVSGLVCAALAVLWLGVAGAVGVLARQASSARVDALTGLANRRGWDGALEDAIDRAARRGEPLSVALVDVDHFKVVNDERGHAAGDALLQAIADAWVHDGPPDVVLGRRGGDEFAVLMPGLPGERARVLAEQLCAGAPVPTSCGVAEHVPGESASELLRRTDSALYAAKAAGRGRTVLSSSPRHGLSRDLLVALDDGDVGVALQPIVDLATGDVVGVEALARWQHAELGAVAPTDFIAVAEESGLIGRLGEAVLRQACADALELQRRWGRPVDLAVNVSGRELVDDGYGRRLRATLAEVGWPPTQLVLEVTESVVDASQLVALRELARLRSFGIRVAVDDFGTGWSSLSRLDELPVDHLKLDRSFLTHVTSSPRRTAMVRALLGLCQELGIDTVAEGVETADQAALLRSLGCPLAQGFLLGRPAPVAELALTAPVRTTAPPERRAG</sequence>
<dbReference type="PANTHER" id="PTHR33121:SF70">
    <property type="entry name" value="SIGNALING PROTEIN YKOW"/>
    <property type="match status" value="1"/>
</dbReference>
<comment type="caution">
    <text evidence="5">The sequence shown here is derived from an EMBL/GenBank/DDBJ whole genome shotgun (WGS) entry which is preliminary data.</text>
</comment>
<reference evidence="5 6" key="1">
    <citation type="submission" date="2020-07" db="EMBL/GenBank/DDBJ databases">
        <title>Sequencing the genomes of 1000 actinobacteria strains.</title>
        <authorList>
            <person name="Klenk H.-P."/>
        </authorList>
    </citation>
    <scope>NUCLEOTIDE SEQUENCE [LARGE SCALE GENOMIC DNA]</scope>
    <source>
        <strain evidence="5 6">DSM 24482</strain>
    </source>
</reference>
<dbReference type="SUPFAM" id="SSF141868">
    <property type="entry name" value="EAL domain-like"/>
    <property type="match status" value="1"/>
</dbReference>
<dbReference type="Pfam" id="PF00990">
    <property type="entry name" value="GGDEF"/>
    <property type="match status" value="1"/>
</dbReference>
<evidence type="ECO:0000256" key="1">
    <source>
        <dbReference type="SAM" id="Phobius"/>
    </source>
</evidence>
<dbReference type="SMART" id="SM00052">
    <property type="entry name" value="EAL"/>
    <property type="match status" value="1"/>
</dbReference>
<evidence type="ECO:0000313" key="5">
    <source>
        <dbReference type="EMBL" id="NYD86289.1"/>
    </source>
</evidence>
<keyword evidence="1" id="KW-0812">Transmembrane</keyword>
<dbReference type="Proteomes" id="UP000618382">
    <property type="component" value="Unassembled WGS sequence"/>
</dbReference>
<dbReference type="EMBL" id="BONN01000004">
    <property type="protein sequence ID" value="GIG32820.1"/>
    <property type="molecule type" value="Genomic_DNA"/>
</dbReference>
<dbReference type="PANTHER" id="PTHR33121">
    <property type="entry name" value="CYCLIC DI-GMP PHOSPHODIESTERASE PDEF"/>
    <property type="match status" value="1"/>
</dbReference>
<dbReference type="PROSITE" id="PS50887">
    <property type="entry name" value="GGDEF"/>
    <property type="match status" value="1"/>
</dbReference>
<reference evidence="4 7" key="2">
    <citation type="submission" date="2021-01" db="EMBL/GenBank/DDBJ databases">
        <title>Whole genome shotgun sequence of Cellulomonas oligotrophica NBRC 109435.</title>
        <authorList>
            <person name="Komaki H."/>
            <person name="Tamura T."/>
        </authorList>
    </citation>
    <scope>NUCLEOTIDE SEQUENCE [LARGE SCALE GENOMIC DNA]</scope>
    <source>
        <strain evidence="4 7">NBRC 109435</strain>
    </source>
</reference>
<dbReference type="InterPro" id="IPR001633">
    <property type="entry name" value="EAL_dom"/>
</dbReference>
<organism evidence="5 6">
    <name type="scientific">Cellulomonas oligotrophica</name>
    <dbReference type="NCBI Taxonomy" id="931536"/>
    <lineage>
        <taxon>Bacteria</taxon>
        <taxon>Bacillati</taxon>
        <taxon>Actinomycetota</taxon>
        <taxon>Actinomycetes</taxon>
        <taxon>Micrococcales</taxon>
        <taxon>Cellulomonadaceae</taxon>
        <taxon>Cellulomonas</taxon>
    </lineage>
</organism>
<proteinExistence type="predicted"/>
<evidence type="ECO:0000313" key="4">
    <source>
        <dbReference type="EMBL" id="GIG32820.1"/>
    </source>
</evidence>
<feature type="domain" description="EAL" evidence="2">
    <location>
        <begin position="322"/>
        <end position="576"/>
    </location>
</feature>
<dbReference type="SMART" id="SM00267">
    <property type="entry name" value="GGDEF"/>
    <property type="match status" value="1"/>
</dbReference>
<keyword evidence="1" id="KW-1133">Transmembrane helix</keyword>
<name>A0A7Y9FFA8_9CELL</name>
<dbReference type="InterPro" id="IPR029787">
    <property type="entry name" value="Nucleotide_cyclase"/>
</dbReference>
<dbReference type="Proteomes" id="UP000577956">
    <property type="component" value="Unassembled WGS sequence"/>
</dbReference>
<gene>
    <name evidence="5" type="ORF">BKA21_001838</name>
    <name evidence="4" type="ORF">Col01nite_19790</name>
</gene>
<dbReference type="InterPro" id="IPR035919">
    <property type="entry name" value="EAL_sf"/>
</dbReference>
<feature type="domain" description="GGDEF" evidence="3">
    <location>
        <begin position="200"/>
        <end position="320"/>
    </location>
</feature>
<dbReference type="InterPro" id="IPR043128">
    <property type="entry name" value="Rev_trsase/Diguanyl_cyclase"/>
</dbReference>
<feature type="transmembrane region" description="Helical" evidence="1">
    <location>
        <begin position="71"/>
        <end position="90"/>
    </location>
</feature>
<evidence type="ECO:0000259" key="2">
    <source>
        <dbReference type="PROSITE" id="PS50883"/>
    </source>
</evidence>
<dbReference type="AlphaFoldDB" id="A0A7Y9FFA8"/>
<dbReference type="InterPro" id="IPR050706">
    <property type="entry name" value="Cyclic-di-GMP_PDE-like"/>
</dbReference>
<dbReference type="InterPro" id="IPR000160">
    <property type="entry name" value="GGDEF_dom"/>
</dbReference>
<keyword evidence="7" id="KW-1185">Reference proteome</keyword>
<feature type="transmembrane region" description="Helical" evidence="1">
    <location>
        <begin position="44"/>
        <end position="65"/>
    </location>
</feature>
<dbReference type="EMBL" id="JACCBK010000001">
    <property type="protein sequence ID" value="NYD86289.1"/>
    <property type="molecule type" value="Genomic_DNA"/>
</dbReference>
<dbReference type="PROSITE" id="PS50883">
    <property type="entry name" value="EAL"/>
    <property type="match status" value="1"/>
</dbReference>
<dbReference type="Gene3D" id="3.30.70.270">
    <property type="match status" value="1"/>
</dbReference>
<dbReference type="Gene3D" id="3.20.20.450">
    <property type="entry name" value="EAL domain"/>
    <property type="match status" value="1"/>
</dbReference>
<evidence type="ECO:0000313" key="7">
    <source>
        <dbReference type="Proteomes" id="UP000618382"/>
    </source>
</evidence>
<dbReference type="RefSeq" id="WP_170208929.1">
    <property type="nucleotide sequence ID" value="NZ_BAABFI010000001.1"/>
</dbReference>
<protein>
    <submittedName>
        <fullName evidence="5">Diguanylate cyclase (GGDEF)-like protein</fullName>
    </submittedName>
</protein>
<dbReference type="GO" id="GO:0071111">
    <property type="term" value="F:cyclic-guanylate-specific phosphodiesterase activity"/>
    <property type="evidence" value="ECO:0007669"/>
    <property type="project" value="InterPro"/>
</dbReference>
<dbReference type="NCBIfam" id="TIGR00254">
    <property type="entry name" value="GGDEF"/>
    <property type="match status" value="1"/>
</dbReference>
<dbReference type="Pfam" id="PF00563">
    <property type="entry name" value="EAL"/>
    <property type="match status" value="1"/>
</dbReference>
<accession>A0A7Y9FFA8</accession>
<feature type="transmembrane region" description="Helical" evidence="1">
    <location>
        <begin position="95"/>
        <end position="114"/>
    </location>
</feature>
<evidence type="ECO:0000259" key="3">
    <source>
        <dbReference type="PROSITE" id="PS50887"/>
    </source>
</evidence>
<feature type="transmembrane region" description="Helical" evidence="1">
    <location>
        <begin position="145"/>
        <end position="164"/>
    </location>
</feature>
<evidence type="ECO:0000313" key="6">
    <source>
        <dbReference type="Proteomes" id="UP000577956"/>
    </source>
</evidence>
<keyword evidence="1" id="KW-0472">Membrane</keyword>
<dbReference type="CDD" id="cd01948">
    <property type="entry name" value="EAL"/>
    <property type="match status" value="1"/>
</dbReference>